<dbReference type="Proteomes" id="UP000694924">
    <property type="component" value="Unplaced"/>
</dbReference>
<dbReference type="PANTHER" id="PTHR20905:SF28">
    <property type="entry name" value="GH28833P-RELATED"/>
    <property type="match status" value="1"/>
</dbReference>
<proteinExistence type="predicted"/>
<protein>
    <submittedName>
        <fullName evidence="2">Uncharacterized protein LOC107073047</fullName>
    </submittedName>
</protein>
<evidence type="ECO:0000313" key="2">
    <source>
        <dbReference type="RefSeq" id="XP_015188938.1"/>
    </source>
</evidence>
<dbReference type="GeneID" id="107073047"/>
<sequence length="246" mass="27700">MESQLILQESGIDYVLLTKDKLDDALRIQASTMVHENIAIGMGMFEEPGAPEEMQLIFKEVVKDGISIIALESETKEMTGVIFNKMHIPLKEGEEDELGKFVNQNIKHSSCIELTRFLNNFESTVNLFEKYETDAILEMFYIAVDTKYRKRGIGLGLTKSSLTLGKMLQKGEIQKISMGGDIVLKNAMPNVAIAVYSSNYSIRIGEKLGGEFLAELLYEDYTVNGKKMSERIDSNHKRVILVAFKL</sequence>
<gene>
    <name evidence="2" type="primary">LOC107073047</name>
</gene>
<dbReference type="Gene3D" id="3.40.630.30">
    <property type="match status" value="1"/>
</dbReference>
<dbReference type="PANTHER" id="PTHR20905">
    <property type="entry name" value="N-ACETYLTRANSFERASE-RELATED"/>
    <property type="match status" value="1"/>
</dbReference>
<name>A0ABM1J900_POLDO</name>
<keyword evidence="1" id="KW-1185">Reference proteome</keyword>
<organism evidence="1 2">
    <name type="scientific">Polistes dominula</name>
    <name type="common">European paper wasp</name>
    <name type="synonym">Vespa dominula</name>
    <dbReference type="NCBI Taxonomy" id="743375"/>
    <lineage>
        <taxon>Eukaryota</taxon>
        <taxon>Metazoa</taxon>
        <taxon>Ecdysozoa</taxon>
        <taxon>Arthropoda</taxon>
        <taxon>Hexapoda</taxon>
        <taxon>Insecta</taxon>
        <taxon>Pterygota</taxon>
        <taxon>Neoptera</taxon>
        <taxon>Endopterygota</taxon>
        <taxon>Hymenoptera</taxon>
        <taxon>Apocrita</taxon>
        <taxon>Aculeata</taxon>
        <taxon>Vespoidea</taxon>
        <taxon>Vespidae</taxon>
        <taxon>Polistinae</taxon>
        <taxon>Polistini</taxon>
        <taxon>Polistes</taxon>
    </lineage>
</organism>
<accession>A0ABM1J900</accession>
<evidence type="ECO:0000313" key="1">
    <source>
        <dbReference type="Proteomes" id="UP000694924"/>
    </source>
</evidence>
<dbReference type="RefSeq" id="XP_015188938.1">
    <property type="nucleotide sequence ID" value="XM_015333452.1"/>
</dbReference>
<reference evidence="2" key="1">
    <citation type="submission" date="2025-08" db="UniProtKB">
        <authorList>
            <consortium name="RefSeq"/>
        </authorList>
    </citation>
    <scope>IDENTIFICATION</scope>
    <source>
        <tissue evidence="2">Whole body</tissue>
    </source>
</reference>